<dbReference type="GO" id="GO:0016020">
    <property type="term" value="C:membrane"/>
    <property type="evidence" value="ECO:0007669"/>
    <property type="project" value="InterPro"/>
</dbReference>
<dbReference type="SMART" id="SM00563">
    <property type="entry name" value="PlsC"/>
    <property type="match status" value="1"/>
</dbReference>
<dbReference type="Proteomes" id="UP000076482">
    <property type="component" value="Unassembled WGS sequence"/>
</dbReference>
<dbReference type="PANTHER" id="PTHR10434">
    <property type="entry name" value="1-ACYL-SN-GLYCEROL-3-PHOSPHATE ACYLTRANSFERASE"/>
    <property type="match status" value="1"/>
</dbReference>
<evidence type="ECO:0000256" key="1">
    <source>
        <dbReference type="ARBA" id="ARBA00005189"/>
    </source>
</evidence>
<keyword evidence="4 7" id="KW-0808">Transferase</keyword>
<feature type="domain" description="Phospholipid/glycerol acyltransferase" evidence="9">
    <location>
        <begin position="74"/>
        <end position="188"/>
    </location>
</feature>
<dbReference type="RefSeq" id="WP_063262764.1">
    <property type="nucleotide sequence ID" value="NZ_LJKE01000100.1"/>
</dbReference>
<evidence type="ECO:0000256" key="5">
    <source>
        <dbReference type="ARBA" id="ARBA00023098"/>
    </source>
</evidence>
<dbReference type="InterPro" id="IPR002123">
    <property type="entry name" value="Plipid/glycerol_acylTrfase"/>
</dbReference>
<keyword evidence="7" id="KW-0594">Phospholipid biosynthesis</keyword>
<keyword evidence="3 7" id="KW-0444">Lipid biosynthesis</keyword>
<evidence type="ECO:0000256" key="8">
    <source>
        <dbReference type="SAM" id="Phobius"/>
    </source>
</evidence>
<keyword evidence="6 7" id="KW-0012">Acyltransferase</keyword>
<comment type="caution">
    <text evidence="10">The sequence shown here is derived from an EMBL/GenBank/DDBJ whole genome shotgun (WGS) entry which is preliminary data.</text>
</comment>
<accession>A0A164LIE6</accession>
<dbReference type="AlphaFoldDB" id="A0A164LIE6"/>
<name>A0A164LIE6_BACCE</name>
<dbReference type="Pfam" id="PF01553">
    <property type="entry name" value="Acyltransferase"/>
    <property type="match status" value="1"/>
</dbReference>
<protein>
    <recommendedName>
        <fullName evidence="7">1-acyl-sn-glycerol-3-phosphate acyltransferase</fullName>
        <ecNumber evidence="7">2.3.1.51</ecNumber>
    </recommendedName>
</protein>
<proteinExistence type="inferred from homology"/>
<gene>
    <name evidence="10" type="ORF">B4088_5231</name>
</gene>
<evidence type="ECO:0000256" key="4">
    <source>
        <dbReference type="ARBA" id="ARBA00022679"/>
    </source>
</evidence>
<evidence type="ECO:0000259" key="9">
    <source>
        <dbReference type="SMART" id="SM00563"/>
    </source>
</evidence>
<evidence type="ECO:0000313" key="10">
    <source>
        <dbReference type="EMBL" id="KZD56162.1"/>
    </source>
</evidence>
<evidence type="ECO:0000256" key="6">
    <source>
        <dbReference type="ARBA" id="ARBA00023315"/>
    </source>
</evidence>
<keyword evidence="5 7" id="KW-0443">Lipid metabolism</keyword>
<sequence length="240" mass="27144">MIQTFFKIFYLILIVIAITPRMWRLKRQVNTMSPQEKDNVVYKTTNWFGKKMVRVAGSTVEVKGLENVPKDKPVLVVSNHQSNMDIPVLLGYLNKPIGFVSKAEIKKFPVVPTWMELMNCVFMNRNDRRQSLQAIKDGIELLKNGHSIVIFPEGTRSKGGEIGEFKAGSFHLAVKSGVAILPVTLDGTYKMFEANGNRMKRAHATVTISKPITPEEYANMDIKELTKHTQDVIASQLHNQ</sequence>
<dbReference type="GO" id="GO:0003841">
    <property type="term" value="F:1-acylglycerol-3-phosphate O-acyltransferase activity"/>
    <property type="evidence" value="ECO:0007669"/>
    <property type="project" value="UniProtKB-UniRule"/>
</dbReference>
<evidence type="ECO:0000313" key="11">
    <source>
        <dbReference type="Proteomes" id="UP000076482"/>
    </source>
</evidence>
<keyword evidence="8" id="KW-0812">Transmembrane</keyword>
<reference evidence="10 11" key="1">
    <citation type="submission" date="2015-09" db="EMBL/GenBank/DDBJ databases">
        <title>Bacillus cereus food isolates.</title>
        <authorList>
            <person name="Boekhorst J."/>
        </authorList>
    </citation>
    <scope>NUCLEOTIDE SEQUENCE [LARGE SCALE GENOMIC DNA]</scope>
    <source>
        <strain evidence="10 11">B4088</strain>
    </source>
</reference>
<dbReference type="InterPro" id="IPR004552">
    <property type="entry name" value="AGP_acyltrans"/>
</dbReference>
<comment type="catalytic activity">
    <reaction evidence="7">
        <text>a 1-acyl-sn-glycero-3-phosphate + an acyl-CoA = a 1,2-diacyl-sn-glycero-3-phosphate + CoA</text>
        <dbReference type="Rhea" id="RHEA:19709"/>
        <dbReference type="ChEBI" id="CHEBI:57287"/>
        <dbReference type="ChEBI" id="CHEBI:57970"/>
        <dbReference type="ChEBI" id="CHEBI:58342"/>
        <dbReference type="ChEBI" id="CHEBI:58608"/>
        <dbReference type="EC" id="2.3.1.51"/>
    </reaction>
</comment>
<keyword evidence="7" id="KW-1208">Phospholipid metabolism</keyword>
<comment type="similarity">
    <text evidence="2 7">Belongs to the 1-acyl-sn-glycerol-3-phosphate acyltransferase family.</text>
</comment>
<dbReference type="EC" id="2.3.1.51" evidence="7"/>
<evidence type="ECO:0000256" key="7">
    <source>
        <dbReference type="RuleBase" id="RU361267"/>
    </source>
</evidence>
<comment type="domain">
    <text evidence="7">The HXXXXD motif is essential for acyltransferase activity and may constitute the binding site for the phosphate moiety of the glycerol-3-phosphate.</text>
</comment>
<dbReference type="CDD" id="cd07989">
    <property type="entry name" value="LPLAT_AGPAT-like"/>
    <property type="match status" value="1"/>
</dbReference>
<dbReference type="PATRIC" id="fig|1396.535.peg.6335"/>
<organism evidence="10 11">
    <name type="scientific">Bacillus cereus</name>
    <dbReference type="NCBI Taxonomy" id="1396"/>
    <lineage>
        <taxon>Bacteria</taxon>
        <taxon>Bacillati</taxon>
        <taxon>Bacillota</taxon>
        <taxon>Bacilli</taxon>
        <taxon>Bacillales</taxon>
        <taxon>Bacillaceae</taxon>
        <taxon>Bacillus</taxon>
        <taxon>Bacillus cereus group</taxon>
    </lineage>
</organism>
<dbReference type="GO" id="GO:0006654">
    <property type="term" value="P:phosphatidic acid biosynthetic process"/>
    <property type="evidence" value="ECO:0007669"/>
    <property type="project" value="TreeGrafter"/>
</dbReference>
<evidence type="ECO:0000256" key="3">
    <source>
        <dbReference type="ARBA" id="ARBA00022516"/>
    </source>
</evidence>
<keyword evidence="8" id="KW-1133">Transmembrane helix</keyword>
<keyword evidence="8" id="KW-0472">Membrane</keyword>
<comment type="pathway">
    <text evidence="1">Lipid metabolism.</text>
</comment>
<dbReference type="PANTHER" id="PTHR10434:SF64">
    <property type="entry name" value="1-ACYL-SN-GLYCEROL-3-PHOSPHATE ACYLTRANSFERASE-RELATED"/>
    <property type="match status" value="1"/>
</dbReference>
<dbReference type="SUPFAM" id="SSF69593">
    <property type="entry name" value="Glycerol-3-phosphate (1)-acyltransferase"/>
    <property type="match status" value="1"/>
</dbReference>
<evidence type="ECO:0000256" key="2">
    <source>
        <dbReference type="ARBA" id="ARBA00008655"/>
    </source>
</evidence>
<dbReference type="NCBIfam" id="TIGR00530">
    <property type="entry name" value="AGP_acyltrn"/>
    <property type="match status" value="1"/>
</dbReference>
<dbReference type="EMBL" id="LJKE01000100">
    <property type="protein sequence ID" value="KZD56162.1"/>
    <property type="molecule type" value="Genomic_DNA"/>
</dbReference>
<feature type="transmembrane region" description="Helical" evidence="8">
    <location>
        <begin position="6"/>
        <end position="23"/>
    </location>
</feature>